<evidence type="ECO:0000256" key="3">
    <source>
        <dbReference type="ARBA" id="ARBA00023204"/>
    </source>
</evidence>
<dbReference type="PANTHER" id="PTHR28529">
    <property type="entry name" value="DNA REPAIR PROTEIN SWI5 HOMOLOG"/>
    <property type="match status" value="1"/>
</dbReference>
<evidence type="ECO:0000313" key="5">
    <source>
        <dbReference type="EMBL" id="KAK3202410.1"/>
    </source>
</evidence>
<feature type="region of interest" description="Disordered" evidence="4">
    <location>
        <begin position="1"/>
        <end position="58"/>
    </location>
</feature>
<keyword evidence="3" id="KW-0234">DNA repair</keyword>
<feature type="compositionally biased region" description="Polar residues" evidence="4">
    <location>
        <begin position="34"/>
        <end position="45"/>
    </location>
</feature>
<comment type="caution">
    <text evidence="5">The sequence shown here is derived from an EMBL/GenBank/DDBJ whole genome shotgun (WGS) entry which is preliminary data.</text>
</comment>
<organism evidence="5 6">
    <name type="scientific">Pseudopithomyces chartarum</name>
    <dbReference type="NCBI Taxonomy" id="1892770"/>
    <lineage>
        <taxon>Eukaryota</taxon>
        <taxon>Fungi</taxon>
        <taxon>Dikarya</taxon>
        <taxon>Ascomycota</taxon>
        <taxon>Pezizomycotina</taxon>
        <taxon>Dothideomycetes</taxon>
        <taxon>Pleosporomycetidae</taxon>
        <taxon>Pleosporales</taxon>
        <taxon>Massarineae</taxon>
        <taxon>Didymosphaeriaceae</taxon>
        <taxon>Pseudopithomyces</taxon>
    </lineage>
</organism>
<evidence type="ECO:0000256" key="2">
    <source>
        <dbReference type="ARBA" id="ARBA00022763"/>
    </source>
</evidence>
<proteinExistence type="inferred from homology"/>
<dbReference type="PANTHER" id="PTHR28529:SF2">
    <property type="entry name" value="DNA REPAIR PROTEIN SWI5 HOMOLOG"/>
    <property type="match status" value="1"/>
</dbReference>
<dbReference type="GO" id="GO:0034974">
    <property type="term" value="C:Swi5-Swi2 complex"/>
    <property type="evidence" value="ECO:0007669"/>
    <property type="project" value="TreeGrafter"/>
</dbReference>
<dbReference type="EMBL" id="WVTA01000014">
    <property type="protein sequence ID" value="KAK3202410.1"/>
    <property type="molecule type" value="Genomic_DNA"/>
</dbReference>
<evidence type="ECO:0008006" key="7">
    <source>
        <dbReference type="Google" id="ProtNLM"/>
    </source>
</evidence>
<reference evidence="5 6" key="1">
    <citation type="submission" date="2021-02" db="EMBL/GenBank/DDBJ databases">
        <title>Genome assembly of Pseudopithomyces chartarum.</title>
        <authorList>
            <person name="Jauregui R."/>
            <person name="Singh J."/>
            <person name="Voisey C."/>
        </authorList>
    </citation>
    <scope>NUCLEOTIDE SEQUENCE [LARGE SCALE GENOMIC DNA]</scope>
    <source>
        <strain evidence="5 6">AGR01</strain>
    </source>
</reference>
<evidence type="ECO:0000256" key="1">
    <source>
        <dbReference type="ARBA" id="ARBA00008060"/>
    </source>
</evidence>
<keyword evidence="2" id="KW-0227">DNA damage</keyword>
<dbReference type="Gene3D" id="1.20.5.170">
    <property type="match status" value="1"/>
</dbReference>
<gene>
    <name evidence="5" type="ORF">GRF29_161g1111472</name>
</gene>
<sequence>MATAYRDPEVPDSEDEPLTTPNSPASPAEPTITDHVTSQQSQSAPVTEEPQLTPARSPQEITLAELNAQRAALIASLAAIPTIQALVAAARARDAPSQAADPDPTDTQIMAAAQELNKQHIKLLHDYNEIKDAGQALMGLIADQRGVRIVEVHDEFGIDAND</sequence>
<protein>
    <recommendedName>
        <fullName evidence="7">Swi5-domain-containing protein</fullName>
    </recommendedName>
</protein>
<evidence type="ECO:0000313" key="6">
    <source>
        <dbReference type="Proteomes" id="UP001280581"/>
    </source>
</evidence>
<name>A0AAN6LTC6_9PLEO</name>
<dbReference type="GO" id="GO:0032798">
    <property type="term" value="C:Swi5-Sfr1 complex"/>
    <property type="evidence" value="ECO:0007669"/>
    <property type="project" value="TreeGrafter"/>
</dbReference>
<dbReference type="Proteomes" id="UP001280581">
    <property type="component" value="Unassembled WGS sequence"/>
</dbReference>
<dbReference type="InterPro" id="IPR010760">
    <property type="entry name" value="DNA-repair_Swi5"/>
</dbReference>
<evidence type="ECO:0000256" key="4">
    <source>
        <dbReference type="SAM" id="MobiDB-lite"/>
    </source>
</evidence>
<accession>A0AAN6LTC6</accession>
<comment type="similarity">
    <text evidence="1">Belongs to the SWI5/SAE3 family.</text>
</comment>
<keyword evidence="6" id="KW-1185">Reference proteome</keyword>
<dbReference type="GO" id="GO:0010772">
    <property type="term" value="P:meiotic DNA recombinase assembly involved in reciprocal meiotic recombination"/>
    <property type="evidence" value="ECO:0007669"/>
    <property type="project" value="TreeGrafter"/>
</dbReference>
<dbReference type="AlphaFoldDB" id="A0AAN6LTC6"/>
<dbReference type="GO" id="GO:0000709">
    <property type="term" value="P:meiotic joint molecule formation"/>
    <property type="evidence" value="ECO:0007669"/>
    <property type="project" value="TreeGrafter"/>
</dbReference>
<dbReference type="Pfam" id="PF07061">
    <property type="entry name" value="Swi5"/>
    <property type="match status" value="1"/>
</dbReference>